<reference evidence="7" key="1">
    <citation type="submission" date="2022-07" db="EMBL/GenBank/DDBJ databases">
        <title>Phylogenomic reconstructions and comparative analyses of Kickxellomycotina fungi.</title>
        <authorList>
            <person name="Reynolds N.K."/>
            <person name="Stajich J.E."/>
            <person name="Barry K."/>
            <person name="Grigoriev I.V."/>
            <person name="Crous P."/>
            <person name="Smith M.E."/>
        </authorList>
    </citation>
    <scope>NUCLEOTIDE SEQUENCE</scope>
    <source>
        <strain evidence="7">NBRC 100468</strain>
    </source>
</reference>
<dbReference type="Pfam" id="PF03178">
    <property type="entry name" value="CPSF_A"/>
    <property type="match status" value="1"/>
</dbReference>
<feature type="domain" description="RSE1/DDB1/CPSF1 C-terminal" evidence="4">
    <location>
        <begin position="1540"/>
        <end position="1891"/>
    </location>
</feature>
<evidence type="ECO:0000259" key="6">
    <source>
        <dbReference type="Pfam" id="PF23726"/>
    </source>
</evidence>
<dbReference type="GO" id="GO:0005634">
    <property type="term" value="C:nucleus"/>
    <property type="evidence" value="ECO:0007669"/>
    <property type="project" value="UniProtKB-SubCell"/>
</dbReference>
<dbReference type="OrthoDB" id="6109at2759"/>
<feature type="region of interest" description="Disordered" evidence="3">
    <location>
        <begin position="505"/>
        <end position="632"/>
    </location>
</feature>
<evidence type="ECO:0000313" key="8">
    <source>
        <dbReference type="Proteomes" id="UP001150538"/>
    </source>
</evidence>
<feature type="compositionally biased region" description="Polar residues" evidence="3">
    <location>
        <begin position="1225"/>
        <end position="1237"/>
    </location>
</feature>
<dbReference type="InterPro" id="IPR018846">
    <property type="entry name" value="Beta-prop_RSE1/DDB1/CPSF1_1st"/>
</dbReference>
<feature type="region of interest" description="Disordered" evidence="3">
    <location>
        <begin position="942"/>
        <end position="992"/>
    </location>
</feature>
<feature type="compositionally biased region" description="Polar residues" evidence="3">
    <location>
        <begin position="616"/>
        <end position="632"/>
    </location>
</feature>
<keyword evidence="8" id="KW-1185">Reference proteome</keyword>
<feature type="compositionally biased region" description="Acidic residues" evidence="3">
    <location>
        <begin position="562"/>
        <end position="593"/>
    </location>
</feature>
<evidence type="ECO:0000259" key="5">
    <source>
        <dbReference type="Pfam" id="PF10433"/>
    </source>
</evidence>
<dbReference type="InterPro" id="IPR050358">
    <property type="entry name" value="RSE1/DDB1/CFT1"/>
</dbReference>
<dbReference type="GO" id="GO:0003676">
    <property type="term" value="F:nucleic acid binding"/>
    <property type="evidence" value="ECO:0007669"/>
    <property type="project" value="InterPro"/>
</dbReference>
<protein>
    <submittedName>
        <fullName evidence="7">mRNA cleavage and polyadenylation factor subunit</fullName>
    </submittedName>
</protein>
<feature type="domain" description="RSE1/DDB1/CPSF1 second beta-propeller" evidence="6">
    <location>
        <begin position="710"/>
        <end position="849"/>
    </location>
</feature>
<evidence type="ECO:0000259" key="4">
    <source>
        <dbReference type="Pfam" id="PF03178"/>
    </source>
</evidence>
<dbReference type="Gene3D" id="2.130.10.10">
    <property type="entry name" value="YVTN repeat-like/Quinoprotein amine dehydrogenase"/>
    <property type="match status" value="3"/>
</dbReference>
<feature type="region of interest" description="Disordered" evidence="3">
    <location>
        <begin position="1218"/>
        <end position="1283"/>
    </location>
</feature>
<dbReference type="InterPro" id="IPR004871">
    <property type="entry name" value="RSE1/DDB1/CPSF1_C"/>
</dbReference>
<feature type="compositionally biased region" description="Polar residues" evidence="3">
    <location>
        <begin position="1365"/>
        <end position="1386"/>
    </location>
</feature>
<dbReference type="EMBL" id="JANBPU010000025">
    <property type="protein sequence ID" value="KAJ1919551.1"/>
    <property type="molecule type" value="Genomic_DNA"/>
</dbReference>
<sequence length="1930" mass="212633">MFTYCREILPPSSVTAATNGSFIHRSSNDLFVARGNSLELYTVEGVYRKRNLNDKNDGNSGSDANGKDGFNQYDAEGVPYPTFESGSGKSNKGVFTKSAGGSRIDDSEESGIALVPQLRHVGKWRLHGDIVDIKTIRCGRTGRDSRIDSLLLSFSEAKMSLVEYSADTQNIITISLHYYEHDDLKRSFVSNTGANKNYIRVDPKNRCALMQFYQDKIAIIPFHDLDTIHLTEDPDTDAAMTKDQSGIYNKPSFIVDMWDSQYNIKRIRDITFLYGYTDPVIAILHQPIIGWAGSLETDADTCAISILSLDLNKKSMVVIHTIPHLPNDMYRLFSIPYANKGFLAIGSSTLAHINNGSLAGITALNKLGVIGCGHYTKMGLDTKTNVDLGIVLDDAHAAVIDSSGSTFGVWNNRGGQPYLLRLNESRRNHTELLLHPVDSGSLDYFGCINNMLVGLDVAPSCIVSLSPMVNVPTVNSSNESNKERQPVGRALLFIGSNVGNSALVTSARPTKNKTHPAPIIAEENKTTSKDKSDQTSTDIKATKSKKKTTEKPNKPKKKNKEDIDEDSFLYGDEDDENNEEDENEEEEEEESDSNEIFKDDDGNNNEDLDGILDLNSGKSQPGSATTATVTKQTPKRSWYENFRFRISDYLSGFCPITQMDIGPSTATISAPDANISSNNDSDDIEIMACTGSATQGSLVVLQRNIRPDVLSSFKIPGESPIQNVWTIQSSSTNTNGSSALDGYSSVTTTSWMVISSQTSTMVFSITNEIKEMAGRTGFEAKSPTVCVGQISGSRYIVQAHMNGVRVVDSGCRFVHSLDVSDFGQDIGDSARETFISEAEIQDPYILVRIVESSKQKASVVEPGSTEEDEDDEYTLKQQLQEQKNGLTQHYRLFKCDESTGKLSSVKLPNELEKKARNVHMFNDLHNMFQSSTPLALSHNTGTEQFDLNSEDKGLYNTDKKRKRDDSASKTTSSPTSDSNADGKQVKVAKTQATTEATEEISDLFESAANDFSGSSQYYGGGWYILAHLSNGDLAIYNVISFKIVWRMPRFDLLPELLENFDYLSSTISNDGIKQTNNEDKTISASALSGSEKAEQVVPNLGNDNNKDSNPSPIDKYPFELPSLTSSGGARHIDQISIAVVGEDIDKDERGDVYLVVLTTASELALYKAFIPTTTSDDVLQRACLPVRFVRVGLDTISYFPDYMKQSWMLRKQIEVQNKEKEAQGSPESDQKANTANDVKSKDKKTADGDDDSKNDLGKPKLDEEDSKKDESAPADNGGDDNVEEPLVSELESLPFDFEEAYEERPPSSRIRYSKIMPFDNVSGFKGSGVFVAGAQPMWIVAGDHKSVRVHRMRVPENFILESGDGSRSTISADTLTKNNDNTNERNTGGIGGSSVITLSPAQLHPISSFGTFNQPAMCENGIVAITQNGSLLIATLPDNGIDYSQPWPMRHIPIGPKTGVGSLAAASIAYHPTSGDYGIITCTTKPFYLKEQDPEVALAEAKASDAVTIDPNSMVAPPLIPEHERSDVATTSVPPQVPRFQLELVAPVGLETVDVHQFQLNEHVTAIKCMSLESKETDTGRKDFLVVGTTFVLGEEVTTRGKVYIWEVHEVVPQPGRPQTNRKLKLRYQKEFKGAISAIEELKGNLVMSIGSKLYVQSFEDNENLVSVAFLDCQCYITSMVSLRNFLIIGDLVKGVWFVGFQEEDPTKLQVLGVDYNSELPVSMVDYHVVGKDRLAILVADVLDGNMHVFTYSPYHTRSYAGQRLLRKGEYHLGSGITCIKRFWKQRQDSQIIADGKSATQVINDTNDSSGGAGVFEGSQVTIIATRSGAMYSLVSVPERTFKRMNMVNSRLTHTIPQNAGLNPRAFRMVPSHLRGDQNPQRLVLDGDQMQWYFVNGSLQRQREVTQQVGTTADRVLTELMQFESLADIF</sequence>
<dbReference type="InterPro" id="IPR015943">
    <property type="entry name" value="WD40/YVTN_repeat-like_dom_sf"/>
</dbReference>
<organism evidence="7 8">
    <name type="scientific">Mycoemilia scoparia</name>
    <dbReference type="NCBI Taxonomy" id="417184"/>
    <lineage>
        <taxon>Eukaryota</taxon>
        <taxon>Fungi</taxon>
        <taxon>Fungi incertae sedis</taxon>
        <taxon>Zoopagomycota</taxon>
        <taxon>Kickxellomycotina</taxon>
        <taxon>Kickxellomycetes</taxon>
        <taxon>Kickxellales</taxon>
        <taxon>Kickxellaceae</taxon>
        <taxon>Mycoemilia</taxon>
    </lineage>
</organism>
<feature type="compositionally biased region" description="Basic and acidic residues" evidence="3">
    <location>
        <begin position="522"/>
        <end position="533"/>
    </location>
</feature>
<name>A0A9W8A715_9FUNG</name>
<proteinExistence type="predicted"/>
<feature type="region of interest" description="Disordered" evidence="3">
    <location>
        <begin position="51"/>
        <end position="71"/>
    </location>
</feature>
<comment type="caution">
    <text evidence="7">The sequence shown here is derived from an EMBL/GenBank/DDBJ whole genome shotgun (WGS) entry which is preliminary data.</text>
</comment>
<comment type="subcellular location">
    <subcellularLocation>
        <location evidence="1">Nucleus</location>
    </subcellularLocation>
</comment>
<evidence type="ECO:0000256" key="2">
    <source>
        <dbReference type="ARBA" id="ARBA00023242"/>
    </source>
</evidence>
<feature type="region of interest" description="Disordered" evidence="3">
    <location>
        <begin position="1361"/>
        <end position="1393"/>
    </location>
</feature>
<feature type="domain" description="RSE1/DDB1/CPSF1 first beta-propeller" evidence="5">
    <location>
        <begin position="118"/>
        <end position="357"/>
    </location>
</feature>
<dbReference type="InterPro" id="IPR058543">
    <property type="entry name" value="Beta-prop_RSE1/DDB1/CPSF1_2nd"/>
</dbReference>
<feature type="compositionally biased region" description="Polar residues" evidence="3">
    <location>
        <begin position="968"/>
        <end position="981"/>
    </location>
</feature>
<evidence type="ECO:0000256" key="1">
    <source>
        <dbReference type="ARBA" id="ARBA00004123"/>
    </source>
</evidence>
<accession>A0A9W8A715</accession>
<evidence type="ECO:0000313" key="7">
    <source>
        <dbReference type="EMBL" id="KAJ1919551.1"/>
    </source>
</evidence>
<gene>
    <name evidence="7" type="primary">CFT1</name>
    <name evidence="7" type="ORF">H4219_001907</name>
</gene>
<dbReference type="Pfam" id="PF10433">
    <property type="entry name" value="Beta-prop_RSE1_1st"/>
    <property type="match status" value="1"/>
</dbReference>
<dbReference type="Pfam" id="PF23726">
    <property type="entry name" value="Beta-prop_RSE1_2nd"/>
    <property type="match status" value="1"/>
</dbReference>
<keyword evidence="2" id="KW-0539">Nucleus</keyword>
<feature type="compositionally biased region" description="Basic and acidic residues" evidence="3">
    <location>
        <begin position="1238"/>
        <end position="1271"/>
    </location>
</feature>
<dbReference type="Proteomes" id="UP001150538">
    <property type="component" value="Unassembled WGS sequence"/>
</dbReference>
<evidence type="ECO:0000256" key="3">
    <source>
        <dbReference type="SAM" id="MobiDB-lite"/>
    </source>
</evidence>
<dbReference type="PANTHER" id="PTHR10644">
    <property type="entry name" value="DNA REPAIR/RNA PROCESSING CPSF FAMILY"/>
    <property type="match status" value="1"/>
</dbReference>